<evidence type="ECO:0000256" key="1">
    <source>
        <dbReference type="ARBA" id="ARBA00022723"/>
    </source>
</evidence>
<proteinExistence type="predicted"/>
<evidence type="ECO:0000256" key="2">
    <source>
        <dbReference type="ARBA" id="ARBA00022801"/>
    </source>
</evidence>
<evidence type="ECO:0000313" key="6">
    <source>
        <dbReference type="Proteomes" id="UP000812966"/>
    </source>
</evidence>
<accession>A0A8K0JHM3</accession>
<name>A0A8K0JHM3_9TREE</name>
<dbReference type="Proteomes" id="UP000812966">
    <property type="component" value="Unassembled WGS sequence"/>
</dbReference>
<feature type="domain" description="Sulfatase N-terminal" evidence="4">
    <location>
        <begin position="3"/>
        <end position="342"/>
    </location>
</feature>
<dbReference type="PANTHER" id="PTHR45953:SF1">
    <property type="entry name" value="IDURONATE 2-SULFATASE"/>
    <property type="match status" value="1"/>
</dbReference>
<gene>
    <name evidence="5" type="ORF">FFLO_05341</name>
</gene>
<feature type="region of interest" description="Disordered" evidence="3">
    <location>
        <begin position="481"/>
        <end position="507"/>
    </location>
</feature>
<dbReference type="Gene3D" id="3.40.720.10">
    <property type="entry name" value="Alkaline Phosphatase, subunit A"/>
    <property type="match status" value="1"/>
</dbReference>
<keyword evidence="2" id="KW-0378">Hydrolase</keyword>
<protein>
    <recommendedName>
        <fullName evidence="4">Sulfatase N-terminal domain-containing protein</fullName>
    </recommendedName>
</protein>
<comment type="caution">
    <text evidence="5">The sequence shown here is derived from an EMBL/GenBank/DDBJ whole genome shotgun (WGS) entry which is preliminary data.</text>
</comment>
<keyword evidence="6" id="KW-1185">Reference proteome</keyword>
<reference evidence="5" key="1">
    <citation type="submission" date="2020-04" db="EMBL/GenBank/DDBJ databases">
        <title>Analysis of mating type loci in Filobasidium floriforme.</title>
        <authorList>
            <person name="Nowrousian M."/>
        </authorList>
    </citation>
    <scope>NUCLEOTIDE SEQUENCE</scope>
    <source>
        <strain evidence="5">CBS 6242</strain>
    </source>
</reference>
<keyword evidence="1" id="KW-0479">Metal-binding</keyword>
<evidence type="ECO:0000313" key="5">
    <source>
        <dbReference type="EMBL" id="KAG7529893.1"/>
    </source>
</evidence>
<evidence type="ECO:0000256" key="3">
    <source>
        <dbReference type="SAM" id="MobiDB-lite"/>
    </source>
</evidence>
<dbReference type="GO" id="GO:0005737">
    <property type="term" value="C:cytoplasm"/>
    <property type="evidence" value="ECO:0007669"/>
    <property type="project" value="TreeGrafter"/>
</dbReference>
<dbReference type="AlphaFoldDB" id="A0A8K0JHM3"/>
<dbReference type="Pfam" id="PF00884">
    <property type="entry name" value="Sulfatase"/>
    <property type="match status" value="1"/>
</dbReference>
<organism evidence="5 6">
    <name type="scientific">Filobasidium floriforme</name>
    <dbReference type="NCBI Taxonomy" id="5210"/>
    <lineage>
        <taxon>Eukaryota</taxon>
        <taxon>Fungi</taxon>
        <taxon>Dikarya</taxon>
        <taxon>Basidiomycota</taxon>
        <taxon>Agaricomycotina</taxon>
        <taxon>Tremellomycetes</taxon>
        <taxon>Filobasidiales</taxon>
        <taxon>Filobasidiaceae</taxon>
        <taxon>Filobasidium</taxon>
    </lineage>
</organism>
<dbReference type="EMBL" id="JABELV010000132">
    <property type="protein sequence ID" value="KAG7529893.1"/>
    <property type="molecule type" value="Genomic_DNA"/>
</dbReference>
<dbReference type="GO" id="GO:0046872">
    <property type="term" value="F:metal ion binding"/>
    <property type="evidence" value="ECO:0007669"/>
    <property type="project" value="UniProtKB-KW"/>
</dbReference>
<dbReference type="InterPro" id="IPR017850">
    <property type="entry name" value="Alkaline_phosphatase_core_sf"/>
</dbReference>
<feature type="compositionally biased region" description="Basic and acidic residues" evidence="3">
    <location>
        <begin position="481"/>
        <end position="493"/>
    </location>
</feature>
<dbReference type="InterPro" id="IPR000917">
    <property type="entry name" value="Sulfatase_N"/>
</dbReference>
<evidence type="ECO:0000259" key="4">
    <source>
        <dbReference type="Pfam" id="PF00884"/>
    </source>
</evidence>
<sequence>MPDQLRFDSLGHTGNPVIKTPRMDQFAREGTRFTNCFTQASVCTQSRCSMFTGQYIHTSAHRSLDFLLQAHEENMFKTLKNDGYHIAYLGPRGDTFAPGVTEMSVHEHGWIENPPNWPPAYQGKKSGITEAEKIANATIDERTFYRGILDPDEEFDYDHAVVSSAIEWLKSSPPEPFVLFMPLVYPHPPFQVAEEFYRMYQGVDLPPRIKLEQRSGHEPKYRQAIREEHKLDRATEEDWEKIKATYYGMITRLDTQFGDIIDTLKDLDEGKMWDRTYTMMFTDHGEYLGDFGMIEKWPSGLSQQLVQEPLIIVGPGLPQGQVNESVCEMVDLLPTVFELLGVPESFPHSGKSLVPTIKEERREHKRYAFSEGGFLVKEEPLFEWASFPYDRKAGLQHEDPALVGRAIACRDKEWTYIYRLYEDHELYDRVNDPTEIHNLAADKAYETIAMRFREAILKWMVETSDYLPWRKDPRFPKVELESTKDQIERRKQENVGLGKGDGGKFNH</sequence>
<dbReference type="GO" id="GO:0004423">
    <property type="term" value="F:iduronate-2-sulfatase activity"/>
    <property type="evidence" value="ECO:0007669"/>
    <property type="project" value="TreeGrafter"/>
</dbReference>
<dbReference type="CDD" id="cd16150">
    <property type="entry name" value="sulfatase_like"/>
    <property type="match status" value="1"/>
</dbReference>
<dbReference type="SUPFAM" id="SSF53649">
    <property type="entry name" value="Alkaline phosphatase-like"/>
    <property type="match status" value="1"/>
</dbReference>
<dbReference type="PANTHER" id="PTHR45953">
    <property type="entry name" value="IDURONATE 2-SULFATASE"/>
    <property type="match status" value="1"/>
</dbReference>